<dbReference type="SUPFAM" id="SSF49777">
    <property type="entry name" value="PEBP-like"/>
    <property type="match status" value="1"/>
</dbReference>
<keyword evidence="3" id="KW-1185">Reference proteome</keyword>
<evidence type="ECO:0000313" key="2">
    <source>
        <dbReference type="EMBL" id="CUS37906.1"/>
    </source>
</evidence>
<dbReference type="Proteomes" id="UP000199032">
    <property type="component" value="Unassembled WGS sequence"/>
</dbReference>
<dbReference type="NCBIfam" id="TIGR00481">
    <property type="entry name" value="YbhB/YbcL family Raf kinase inhibitor-like protein"/>
    <property type="match status" value="1"/>
</dbReference>
<dbReference type="PANTHER" id="PTHR30289">
    <property type="entry name" value="UNCHARACTERIZED PROTEIN YBCL-RELATED"/>
    <property type="match status" value="1"/>
</dbReference>
<proteinExistence type="predicted"/>
<dbReference type="Gene3D" id="3.90.280.10">
    <property type="entry name" value="PEBP-like"/>
    <property type="match status" value="1"/>
</dbReference>
<reference evidence="2 3" key="1">
    <citation type="submission" date="2015-10" db="EMBL/GenBank/DDBJ databases">
        <authorList>
            <person name="Gilbert D.G."/>
        </authorList>
    </citation>
    <scope>NUCLEOTIDE SEQUENCE [LARGE SCALE GENOMIC DNA]</scope>
    <source>
        <strain evidence="2">COMA1</strain>
    </source>
</reference>
<dbReference type="PANTHER" id="PTHR30289:SF1">
    <property type="entry name" value="PEBP (PHOSPHATIDYLETHANOLAMINE-BINDING PROTEIN) FAMILY PROTEIN"/>
    <property type="match status" value="1"/>
</dbReference>
<gene>
    <name evidence="2" type="ORF">COMA1_40317</name>
</gene>
<organism evidence="2 3">
    <name type="scientific">Candidatus Nitrospira nitrosa</name>
    <dbReference type="NCBI Taxonomy" id="1742972"/>
    <lineage>
        <taxon>Bacteria</taxon>
        <taxon>Pseudomonadati</taxon>
        <taxon>Nitrospirota</taxon>
        <taxon>Nitrospiria</taxon>
        <taxon>Nitrospirales</taxon>
        <taxon>Nitrospiraceae</taxon>
        <taxon>Nitrospira</taxon>
    </lineage>
</organism>
<name>A0A0S4LS35_9BACT</name>
<evidence type="ECO:0000256" key="1">
    <source>
        <dbReference type="SAM" id="MobiDB-lite"/>
    </source>
</evidence>
<sequence>MPERRTEGELFQMKRGHVMRSLWTSALLALALIPGISTAAEFRLTSPTIKPASTISQNHVFDGFGCTGNNVSPELRWANAPKGTKSFAVTMYDPDAPTGSGWWHWVMFNIPEDISALAADAGRPGGPGAPQGSVQSMTDFGEPGYGGPCPPVGHKPHRYIFTIYALKVEQFSLKPATPAAMVGFYLNQNTLAKASLTGLYSRK</sequence>
<dbReference type="Pfam" id="PF01161">
    <property type="entry name" value="PBP"/>
    <property type="match status" value="1"/>
</dbReference>
<dbReference type="CDD" id="cd00865">
    <property type="entry name" value="PEBP_bact_arch"/>
    <property type="match status" value="1"/>
</dbReference>
<dbReference type="STRING" id="1742972.COMA1_40317"/>
<dbReference type="InterPro" id="IPR036610">
    <property type="entry name" value="PEBP-like_sf"/>
</dbReference>
<feature type="region of interest" description="Disordered" evidence="1">
    <location>
        <begin position="119"/>
        <end position="142"/>
    </location>
</feature>
<dbReference type="InterPro" id="IPR005247">
    <property type="entry name" value="YbhB_YbcL/LppC-like"/>
</dbReference>
<evidence type="ECO:0000313" key="3">
    <source>
        <dbReference type="Proteomes" id="UP000199032"/>
    </source>
</evidence>
<dbReference type="InterPro" id="IPR008914">
    <property type="entry name" value="PEBP"/>
</dbReference>
<dbReference type="AlphaFoldDB" id="A0A0S4LS35"/>
<dbReference type="EMBL" id="CZQA01000010">
    <property type="protein sequence ID" value="CUS37906.1"/>
    <property type="molecule type" value="Genomic_DNA"/>
</dbReference>
<protein>
    <recommendedName>
        <fullName evidence="4">Kinase inhibitor DLP12 prophage</fullName>
    </recommendedName>
</protein>
<evidence type="ECO:0008006" key="4">
    <source>
        <dbReference type="Google" id="ProtNLM"/>
    </source>
</evidence>
<accession>A0A0S4LS35</accession>